<keyword evidence="2" id="KW-1185">Reference proteome</keyword>
<dbReference type="AlphaFoldDB" id="A0A3Q0RWU0"/>
<proteinExistence type="predicted"/>
<dbReference type="GeneTree" id="ENSGT01110000268702"/>
<dbReference type="Gene3D" id="3.30.420.10">
    <property type="entry name" value="Ribonuclease H-like superfamily/Ribonuclease H"/>
    <property type="match status" value="1"/>
</dbReference>
<organism evidence="1 2">
    <name type="scientific">Amphilophus citrinellus</name>
    <name type="common">Midas cichlid</name>
    <name type="synonym">Cichlasoma citrinellum</name>
    <dbReference type="NCBI Taxonomy" id="61819"/>
    <lineage>
        <taxon>Eukaryota</taxon>
        <taxon>Metazoa</taxon>
        <taxon>Chordata</taxon>
        <taxon>Craniata</taxon>
        <taxon>Vertebrata</taxon>
        <taxon>Euteleostomi</taxon>
        <taxon>Actinopterygii</taxon>
        <taxon>Neopterygii</taxon>
        <taxon>Teleostei</taxon>
        <taxon>Neoteleostei</taxon>
        <taxon>Acanthomorphata</taxon>
        <taxon>Ovalentaria</taxon>
        <taxon>Cichlomorphae</taxon>
        <taxon>Cichliformes</taxon>
        <taxon>Cichlidae</taxon>
        <taxon>New World cichlids</taxon>
        <taxon>Cichlasomatinae</taxon>
        <taxon>Heroini</taxon>
        <taxon>Amphilophus</taxon>
    </lineage>
</organism>
<evidence type="ECO:0000313" key="2">
    <source>
        <dbReference type="Proteomes" id="UP000261340"/>
    </source>
</evidence>
<dbReference type="Ensembl" id="ENSACIT00000014559.1">
    <property type="protein sequence ID" value="ENSACIP00000014178.1"/>
    <property type="gene ID" value="ENSACIG00000011030.1"/>
</dbReference>
<reference evidence="1" key="1">
    <citation type="submission" date="2025-08" db="UniProtKB">
        <authorList>
            <consortium name="Ensembl"/>
        </authorList>
    </citation>
    <scope>IDENTIFICATION</scope>
</reference>
<name>A0A3Q0RWU0_AMPCI</name>
<reference evidence="1" key="2">
    <citation type="submission" date="2025-09" db="UniProtKB">
        <authorList>
            <consortium name="Ensembl"/>
        </authorList>
    </citation>
    <scope>IDENTIFICATION</scope>
</reference>
<dbReference type="Proteomes" id="UP000261340">
    <property type="component" value="Unplaced"/>
</dbReference>
<accession>A0A3Q0RWU0</accession>
<evidence type="ECO:0000313" key="1">
    <source>
        <dbReference type="Ensembl" id="ENSACIP00000014178.1"/>
    </source>
</evidence>
<evidence type="ECO:0008006" key="3">
    <source>
        <dbReference type="Google" id="ProtNLM"/>
    </source>
</evidence>
<protein>
    <recommendedName>
        <fullName evidence="3">Tc1-like transposase DDE domain-containing protein</fullName>
    </recommendedName>
</protein>
<dbReference type="GO" id="GO:0003676">
    <property type="term" value="F:nucleic acid binding"/>
    <property type="evidence" value="ECO:0007669"/>
    <property type="project" value="InterPro"/>
</dbReference>
<dbReference type="InterPro" id="IPR036397">
    <property type="entry name" value="RNaseH_sf"/>
</dbReference>
<sequence>MGRNSILQDDNRAGMEWPPCSPDLSPIEHLWDQLPVCATCVTKLVTSMRRRCQAVVVVYGFFSHAGEAPVC</sequence>